<evidence type="ECO:0000256" key="1">
    <source>
        <dbReference type="SAM" id="MobiDB-lite"/>
    </source>
</evidence>
<protein>
    <submittedName>
        <fullName evidence="2">Uncharacterized protein</fullName>
    </submittedName>
</protein>
<accession>A0AAW2JIY6</accession>
<organism evidence="2">
    <name type="scientific">Sesamum angustifolium</name>
    <dbReference type="NCBI Taxonomy" id="2727405"/>
    <lineage>
        <taxon>Eukaryota</taxon>
        <taxon>Viridiplantae</taxon>
        <taxon>Streptophyta</taxon>
        <taxon>Embryophyta</taxon>
        <taxon>Tracheophyta</taxon>
        <taxon>Spermatophyta</taxon>
        <taxon>Magnoliopsida</taxon>
        <taxon>eudicotyledons</taxon>
        <taxon>Gunneridae</taxon>
        <taxon>Pentapetalae</taxon>
        <taxon>asterids</taxon>
        <taxon>lamiids</taxon>
        <taxon>Lamiales</taxon>
        <taxon>Pedaliaceae</taxon>
        <taxon>Sesamum</taxon>
    </lineage>
</organism>
<name>A0AAW2JIY6_9LAMI</name>
<reference evidence="2" key="1">
    <citation type="submission" date="2020-06" db="EMBL/GenBank/DDBJ databases">
        <authorList>
            <person name="Li T."/>
            <person name="Hu X."/>
            <person name="Zhang T."/>
            <person name="Song X."/>
            <person name="Zhang H."/>
            <person name="Dai N."/>
            <person name="Sheng W."/>
            <person name="Hou X."/>
            <person name="Wei L."/>
        </authorList>
    </citation>
    <scope>NUCLEOTIDE SEQUENCE</scope>
    <source>
        <strain evidence="2">G01</strain>
        <tissue evidence="2">Leaf</tissue>
    </source>
</reference>
<sequence length="55" mass="6401">MDFFAPDIGSKAGCRFSFTSRVIEERRSSMPERRKDSTKERFGIWGPSRDEEGTR</sequence>
<feature type="region of interest" description="Disordered" evidence="1">
    <location>
        <begin position="26"/>
        <end position="55"/>
    </location>
</feature>
<reference evidence="2" key="2">
    <citation type="journal article" date="2024" name="Plant">
        <title>Genomic evolution and insights into agronomic trait innovations of Sesamum species.</title>
        <authorList>
            <person name="Miao H."/>
            <person name="Wang L."/>
            <person name="Qu L."/>
            <person name="Liu H."/>
            <person name="Sun Y."/>
            <person name="Le M."/>
            <person name="Wang Q."/>
            <person name="Wei S."/>
            <person name="Zheng Y."/>
            <person name="Lin W."/>
            <person name="Duan Y."/>
            <person name="Cao H."/>
            <person name="Xiong S."/>
            <person name="Wang X."/>
            <person name="Wei L."/>
            <person name="Li C."/>
            <person name="Ma Q."/>
            <person name="Ju M."/>
            <person name="Zhao R."/>
            <person name="Li G."/>
            <person name="Mu C."/>
            <person name="Tian Q."/>
            <person name="Mei H."/>
            <person name="Zhang T."/>
            <person name="Gao T."/>
            <person name="Zhang H."/>
        </authorList>
    </citation>
    <scope>NUCLEOTIDE SEQUENCE</scope>
    <source>
        <strain evidence="2">G01</strain>
    </source>
</reference>
<dbReference type="EMBL" id="JACGWK010000852">
    <property type="protein sequence ID" value="KAL0294439.1"/>
    <property type="molecule type" value="Genomic_DNA"/>
</dbReference>
<gene>
    <name evidence="2" type="ORF">Sangu_3218200</name>
</gene>
<comment type="caution">
    <text evidence="2">The sequence shown here is derived from an EMBL/GenBank/DDBJ whole genome shotgun (WGS) entry which is preliminary data.</text>
</comment>
<proteinExistence type="predicted"/>
<dbReference type="AlphaFoldDB" id="A0AAW2JIY6"/>
<evidence type="ECO:0000313" key="2">
    <source>
        <dbReference type="EMBL" id="KAL0294439.1"/>
    </source>
</evidence>